<evidence type="ECO:0000313" key="5">
    <source>
        <dbReference type="Proteomes" id="UP000039021"/>
    </source>
</evidence>
<feature type="region of interest" description="Disordered" evidence="1">
    <location>
        <begin position="20"/>
        <end position="45"/>
    </location>
</feature>
<evidence type="ECO:0000313" key="2">
    <source>
        <dbReference type="EMBL" id="COV04495.1"/>
    </source>
</evidence>
<reference evidence="2" key="1">
    <citation type="submission" date="2015-03" db="EMBL/GenBank/DDBJ databases">
        <authorList>
            <person name="Murphy D."/>
        </authorList>
    </citation>
    <scope>NUCLEOTIDE SEQUENCE [LARGE SCALE GENOMIC DNA]</scope>
    <source>
        <strain evidence="2">K00500041</strain>
    </source>
</reference>
<protein>
    <submittedName>
        <fullName evidence="2">Uncharacterized protein</fullName>
    </submittedName>
</protein>
<proteinExistence type="predicted"/>
<reference evidence="3" key="2">
    <citation type="submission" date="2015-03" db="EMBL/GenBank/DDBJ databases">
        <authorList>
            <consortium name="Pathogen Informatics"/>
            <person name="Murphy D."/>
        </authorList>
    </citation>
    <scope>NUCLEOTIDE SEQUENCE</scope>
    <source>
        <strain evidence="3">N09902308</strain>
    </source>
</reference>
<evidence type="ECO:0000313" key="3">
    <source>
        <dbReference type="EMBL" id="COX54116.1"/>
    </source>
</evidence>
<gene>
    <name evidence="2" type="ORF">ERS007703_00368</name>
    <name evidence="3" type="ORF">ERS007739_01435</name>
</gene>
<sequence>MQCALFLSGDEVPVAVQAHGTEPPETQNGNNHAPPGIIGPSLRFF</sequence>
<evidence type="ECO:0000313" key="4">
    <source>
        <dbReference type="Proteomes" id="UP000038802"/>
    </source>
</evidence>
<accession>A0A0U0T2F4</accession>
<name>A0A0U0T2F4_MYCTX</name>
<dbReference type="EMBL" id="CSBK01000548">
    <property type="protein sequence ID" value="COX54116.1"/>
    <property type="molecule type" value="Genomic_DNA"/>
</dbReference>
<dbReference type="AlphaFoldDB" id="A0A0U0T2F4"/>
<dbReference type="EMBL" id="CSAE01000022">
    <property type="protein sequence ID" value="COV04495.1"/>
    <property type="molecule type" value="Genomic_DNA"/>
</dbReference>
<reference evidence="4 5" key="3">
    <citation type="submission" date="2015-03" db="EMBL/GenBank/DDBJ databases">
        <authorList>
            <consortium name="Pathogen Informatics"/>
        </authorList>
    </citation>
    <scope>NUCLEOTIDE SEQUENCE [LARGE SCALE GENOMIC DNA]</scope>
    <source>
        <strain evidence="4">K00500041</strain>
        <strain evidence="5">N09902308</strain>
    </source>
</reference>
<dbReference type="Proteomes" id="UP000039021">
    <property type="component" value="Unassembled WGS sequence"/>
</dbReference>
<evidence type="ECO:0000256" key="1">
    <source>
        <dbReference type="SAM" id="MobiDB-lite"/>
    </source>
</evidence>
<organism evidence="2 4">
    <name type="scientific">Mycobacterium tuberculosis</name>
    <dbReference type="NCBI Taxonomy" id="1773"/>
    <lineage>
        <taxon>Bacteria</taxon>
        <taxon>Bacillati</taxon>
        <taxon>Actinomycetota</taxon>
        <taxon>Actinomycetes</taxon>
        <taxon>Mycobacteriales</taxon>
        <taxon>Mycobacteriaceae</taxon>
        <taxon>Mycobacterium</taxon>
        <taxon>Mycobacterium tuberculosis complex</taxon>
    </lineage>
</organism>
<dbReference type="Proteomes" id="UP000038802">
    <property type="component" value="Unassembled WGS sequence"/>
</dbReference>